<keyword evidence="2" id="KW-1185">Reference proteome</keyword>
<dbReference type="Proteomes" id="UP000664521">
    <property type="component" value="Unassembled WGS sequence"/>
</dbReference>
<evidence type="ECO:0000313" key="1">
    <source>
        <dbReference type="EMBL" id="CAF9909078.1"/>
    </source>
</evidence>
<protein>
    <submittedName>
        <fullName evidence="1">Uncharacterized protein</fullName>
    </submittedName>
</protein>
<dbReference type="EMBL" id="CAJPDS010000007">
    <property type="protein sequence ID" value="CAF9909078.1"/>
    <property type="molecule type" value="Genomic_DNA"/>
</dbReference>
<name>A0A8H3EP90_9LECA</name>
<proteinExistence type="predicted"/>
<dbReference type="OrthoDB" id="3883941at2759"/>
<dbReference type="AlphaFoldDB" id="A0A8H3EP90"/>
<reference evidence="1" key="1">
    <citation type="submission" date="2021-03" db="EMBL/GenBank/DDBJ databases">
        <authorList>
            <person name="Tagirdzhanova G."/>
        </authorList>
    </citation>
    <scope>NUCLEOTIDE SEQUENCE</scope>
</reference>
<accession>A0A8H3EP90</accession>
<sequence length="398" mass="43521">MTAIARTARNVRPKVFTHQLRSESSSSASPNGSHISQAIVGGLCGGGLVFLGGYGYYHFSGAKTLINTAHEASASFNQYKEQLKKSTPEPNEALKWLRQTATSYVGFIPGGKSYVDSAFDDIDAIHQKHSTEVDQIVKDAYSDLKTVSEKGLSFESAQRSWEILQKHLKRLGELAGDSAQEIIDNHPTLKTKVGGNLDQLKQLGENYGPEAKKQVDETWDQIRGIMKEGFSASSIPKIQSLVQDKMRKMQELGNKVWDKGMEQAKPYLDKSPKVKELVEKNASDLKKGNVNELYGKIKDAVQSGSTGELEKYIKSVGEKAKQAGGSGGGGDGLESYLQMIPGGKEILPKLSQLQQIAQENGEEAEKIAKSTYEEIQAVLQRKVGEAQELAKKASKKSQ</sequence>
<organism evidence="1 2">
    <name type="scientific">Heterodermia speciosa</name>
    <dbReference type="NCBI Taxonomy" id="116794"/>
    <lineage>
        <taxon>Eukaryota</taxon>
        <taxon>Fungi</taxon>
        <taxon>Dikarya</taxon>
        <taxon>Ascomycota</taxon>
        <taxon>Pezizomycotina</taxon>
        <taxon>Lecanoromycetes</taxon>
        <taxon>OSLEUM clade</taxon>
        <taxon>Lecanoromycetidae</taxon>
        <taxon>Caliciales</taxon>
        <taxon>Physciaceae</taxon>
        <taxon>Heterodermia</taxon>
    </lineage>
</organism>
<gene>
    <name evidence="1" type="ORF">HETSPECPRED_008820</name>
</gene>
<comment type="caution">
    <text evidence="1">The sequence shown here is derived from an EMBL/GenBank/DDBJ whole genome shotgun (WGS) entry which is preliminary data.</text>
</comment>
<evidence type="ECO:0000313" key="2">
    <source>
        <dbReference type="Proteomes" id="UP000664521"/>
    </source>
</evidence>